<comment type="catalytic activity">
    <reaction evidence="8">
        <text>a D-alpha-amino acid + O2 + H2O = a 2-oxocarboxylate + H2O2 + NH4(+)</text>
        <dbReference type="Rhea" id="RHEA:21816"/>
        <dbReference type="ChEBI" id="CHEBI:15377"/>
        <dbReference type="ChEBI" id="CHEBI:15379"/>
        <dbReference type="ChEBI" id="CHEBI:16240"/>
        <dbReference type="ChEBI" id="CHEBI:28938"/>
        <dbReference type="ChEBI" id="CHEBI:35179"/>
        <dbReference type="ChEBI" id="CHEBI:59871"/>
        <dbReference type="EC" id="1.4.3.3"/>
    </reaction>
    <physiologicalReaction direction="left-to-right" evidence="8">
        <dbReference type="Rhea" id="RHEA:21817"/>
    </physiologicalReaction>
</comment>
<dbReference type="InterPro" id="IPR023209">
    <property type="entry name" value="DAO"/>
</dbReference>
<accession>A0A3A4KA04</accession>
<sequence>MAKDVLVLGAGVIGLTTAVCLARAGHRVRVWAELPPERTTSAVASGIWGPRERPRELAWSRISFAEFSRLARIPESGVHFERGLEVSDVSQPPPWVQDLVDVRFCTPDELPEGMRAGLWATTPLIDLPRYLRYLTEELAAAEIVIESRTVRDLAEATAAASIVVNCTGVGAAALTGDPEVRPVRGQHVILRNPGLTYYYCEAVDTPEWTSFYPHGDRLILGGIRQPDDWTLTPDPALSERILQRCIAIEPKLAAAEILGHEVGLRPGRPEPRLEPESRDGATVIHNYGHDGVGVTLSWGSAQEVVRMTAEIAGR</sequence>
<dbReference type="Gene3D" id="3.30.9.10">
    <property type="entry name" value="D-Amino Acid Oxidase, subunit A, domain 2"/>
    <property type="match status" value="1"/>
</dbReference>
<name>A0A3A4KA04_9NOCA</name>
<evidence type="ECO:0000256" key="2">
    <source>
        <dbReference type="ARBA" id="ARBA00006730"/>
    </source>
</evidence>
<evidence type="ECO:0000256" key="8">
    <source>
        <dbReference type="ARBA" id="ARBA00049547"/>
    </source>
</evidence>
<evidence type="ECO:0000313" key="12">
    <source>
        <dbReference type="Proteomes" id="UP000266677"/>
    </source>
</evidence>
<dbReference type="PANTHER" id="PTHR11530">
    <property type="entry name" value="D-AMINO ACID OXIDASE"/>
    <property type="match status" value="1"/>
</dbReference>
<feature type="binding site" evidence="9">
    <location>
        <position position="167"/>
    </location>
    <ligand>
        <name>FAD</name>
        <dbReference type="ChEBI" id="CHEBI:57692"/>
    </ligand>
</feature>
<feature type="domain" description="FAD dependent oxidoreductase" evidence="10">
    <location>
        <begin position="4"/>
        <end position="306"/>
    </location>
</feature>
<keyword evidence="3" id="KW-0285">Flavoprotein</keyword>
<dbReference type="SUPFAM" id="SSF54373">
    <property type="entry name" value="FAD-linked reductases, C-terminal domain"/>
    <property type="match status" value="1"/>
</dbReference>
<dbReference type="GO" id="GO:0003884">
    <property type="term" value="F:D-amino-acid oxidase activity"/>
    <property type="evidence" value="ECO:0007669"/>
    <property type="project" value="UniProtKB-EC"/>
</dbReference>
<evidence type="ECO:0000256" key="7">
    <source>
        <dbReference type="ARBA" id="ARBA00039751"/>
    </source>
</evidence>
<dbReference type="RefSeq" id="WP_120044875.1">
    <property type="nucleotide sequence ID" value="NZ_QZFU01000045.1"/>
</dbReference>
<keyword evidence="4 9" id="KW-0274">FAD</keyword>
<evidence type="ECO:0000256" key="1">
    <source>
        <dbReference type="ARBA" id="ARBA00001974"/>
    </source>
</evidence>
<dbReference type="OrthoDB" id="246701at2"/>
<comment type="similarity">
    <text evidence="2">Belongs to the DAMOX/DASOX family.</text>
</comment>
<dbReference type="GO" id="GO:0019478">
    <property type="term" value="P:D-amino acid catabolic process"/>
    <property type="evidence" value="ECO:0007669"/>
    <property type="project" value="TreeGrafter"/>
</dbReference>
<dbReference type="Proteomes" id="UP000266677">
    <property type="component" value="Unassembled WGS sequence"/>
</dbReference>
<comment type="caution">
    <text evidence="11">The sequence shown here is derived from an EMBL/GenBank/DDBJ whole genome shotgun (WGS) entry which is preliminary data.</text>
</comment>
<evidence type="ECO:0000256" key="5">
    <source>
        <dbReference type="ARBA" id="ARBA00023002"/>
    </source>
</evidence>
<evidence type="ECO:0000256" key="3">
    <source>
        <dbReference type="ARBA" id="ARBA00022630"/>
    </source>
</evidence>
<gene>
    <name evidence="11" type="ORF">D5S18_32140</name>
</gene>
<organism evidence="11 12">
    <name type="scientific">Nocardia panacis</name>
    <dbReference type="NCBI Taxonomy" id="2340916"/>
    <lineage>
        <taxon>Bacteria</taxon>
        <taxon>Bacillati</taxon>
        <taxon>Actinomycetota</taxon>
        <taxon>Actinomycetes</taxon>
        <taxon>Mycobacteriales</taxon>
        <taxon>Nocardiaceae</taxon>
        <taxon>Nocardia</taxon>
    </lineage>
</organism>
<keyword evidence="5" id="KW-0560">Oxidoreductase</keyword>
<evidence type="ECO:0000256" key="9">
    <source>
        <dbReference type="PIRSR" id="PIRSR000189-1"/>
    </source>
</evidence>
<evidence type="ECO:0000259" key="10">
    <source>
        <dbReference type="Pfam" id="PF01266"/>
    </source>
</evidence>
<dbReference type="InterPro" id="IPR006076">
    <property type="entry name" value="FAD-dep_OxRdtase"/>
</dbReference>
<keyword evidence="12" id="KW-1185">Reference proteome</keyword>
<evidence type="ECO:0000256" key="4">
    <source>
        <dbReference type="ARBA" id="ARBA00022827"/>
    </source>
</evidence>
<dbReference type="AlphaFoldDB" id="A0A3A4KA04"/>
<reference evidence="11 12" key="1">
    <citation type="submission" date="2018-09" db="EMBL/GenBank/DDBJ databases">
        <title>YIM PH21274 draft genome.</title>
        <authorList>
            <person name="Miao C."/>
        </authorList>
    </citation>
    <scope>NUCLEOTIDE SEQUENCE [LARGE SCALE GENOMIC DNA]</scope>
    <source>
        <strain evidence="11 12">YIM PH 21724</strain>
    </source>
</reference>
<dbReference type="Pfam" id="PF01266">
    <property type="entry name" value="DAO"/>
    <property type="match status" value="1"/>
</dbReference>
<dbReference type="EC" id="1.4.3.3" evidence="6"/>
<comment type="cofactor">
    <cofactor evidence="1 9">
        <name>FAD</name>
        <dbReference type="ChEBI" id="CHEBI:57692"/>
    </cofactor>
</comment>
<feature type="binding site" evidence="9">
    <location>
        <position position="291"/>
    </location>
    <ligand>
        <name>D-dopa</name>
        <dbReference type="ChEBI" id="CHEBI:149689"/>
    </ligand>
</feature>
<dbReference type="SUPFAM" id="SSF51971">
    <property type="entry name" value="Nucleotide-binding domain"/>
    <property type="match status" value="1"/>
</dbReference>
<dbReference type="Gene3D" id="3.40.50.720">
    <property type="entry name" value="NAD(P)-binding Rossmann-like Domain"/>
    <property type="match status" value="1"/>
</dbReference>
<dbReference type="GO" id="GO:0005737">
    <property type="term" value="C:cytoplasm"/>
    <property type="evidence" value="ECO:0007669"/>
    <property type="project" value="TreeGrafter"/>
</dbReference>
<dbReference type="PANTHER" id="PTHR11530:SF11">
    <property type="entry name" value="D-ASPARTATE OXIDASE"/>
    <property type="match status" value="1"/>
</dbReference>
<dbReference type="GO" id="GO:0071949">
    <property type="term" value="F:FAD binding"/>
    <property type="evidence" value="ECO:0007669"/>
    <property type="project" value="InterPro"/>
</dbReference>
<evidence type="ECO:0000256" key="6">
    <source>
        <dbReference type="ARBA" id="ARBA00039101"/>
    </source>
</evidence>
<evidence type="ECO:0000313" key="11">
    <source>
        <dbReference type="EMBL" id="RJO69292.1"/>
    </source>
</evidence>
<proteinExistence type="inferred from homology"/>
<feature type="binding site" evidence="9">
    <location>
        <begin position="40"/>
        <end position="41"/>
    </location>
    <ligand>
        <name>FAD</name>
        <dbReference type="ChEBI" id="CHEBI:57692"/>
    </ligand>
</feature>
<feature type="binding site" evidence="9">
    <location>
        <position position="150"/>
    </location>
    <ligand>
        <name>FAD</name>
        <dbReference type="ChEBI" id="CHEBI:57692"/>
    </ligand>
</feature>
<protein>
    <recommendedName>
        <fullName evidence="7">D-amino-acid oxidase</fullName>
        <ecNumber evidence="6">1.4.3.3</ecNumber>
    </recommendedName>
</protein>
<dbReference type="EMBL" id="QZFU01000045">
    <property type="protein sequence ID" value="RJO69292.1"/>
    <property type="molecule type" value="Genomic_DNA"/>
</dbReference>
<feature type="binding site" evidence="9">
    <location>
        <position position="265"/>
    </location>
    <ligand>
        <name>D-dopa</name>
        <dbReference type="ChEBI" id="CHEBI:149689"/>
    </ligand>
</feature>
<dbReference type="PIRSF" id="PIRSF000189">
    <property type="entry name" value="D-aa_oxidase"/>
    <property type="match status" value="1"/>
</dbReference>